<reference evidence="3" key="1">
    <citation type="submission" date="2015-09" db="EMBL/GenBank/DDBJ databases">
        <authorList>
            <consortium name="Pathogen Informatics"/>
        </authorList>
    </citation>
    <scope>NUCLEOTIDE SEQUENCE [LARGE SCALE GENOMIC DNA]</scope>
    <source>
        <strain evidence="3">Lake Konstanz</strain>
    </source>
</reference>
<gene>
    <name evidence="2" type="ORF">BSAL_76520</name>
</gene>
<feature type="domain" description="NAD(P)-binding" evidence="1">
    <location>
        <begin position="11"/>
        <end position="168"/>
    </location>
</feature>
<dbReference type="InterPro" id="IPR051207">
    <property type="entry name" value="ComplexI_NDUFA9_subunit"/>
</dbReference>
<dbReference type="AlphaFoldDB" id="A0A0S4IW72"/>
<dbReference type="InterPro" id="IPR036291">
    <property type="entry name" value="NAD(P)-bd_dom_sf"/>
</dbReference>
<evidence type="ECO:0000259" key="1">
    <source>
        <dbReference type="Pfam" id="PF13460"/>
    </source>
</evidence>
<evidence type="ECO:0000313" key="3">
    <source>
        <dbReference type="Proteomes" id="UP000051952"/>
    </source>
</evidence>
<dbReference type="GO" id="GO:0044877">
    <property type="term" value="F:protein-containing complex binding"/>
    <property type="evidence" value="ECO:0007669"/>
    <property type="project" value="TreeGrafter"/>
</dbReference>
<dbReference type="Gene3D" id="3.40.50.720">
    <property type="entry name" value="NAD(P)-binding Rossmann-like Domain"/>
    <property type="match status" value="1"/>
</dbReference>
<keyword evidence="3" id="KW-1185">Reference proteome</keyword>
<dbReference type="OMA" id="QMYKING"/>
<accession>A0A0S4IW72</accession>
<dbReference type="InterPro" id="IPR016040">
    <property type="entry name" value="NAD(P)-bd_dom"/>
</dbReference>
<organism evidence="2 3">
    <name type="scientific">Bodo saltans</name>
    <name type="common">Flagellated protozoan</name>
    <dbReference type="NCBI Taxonomy" id="75058"/>
    <lineage>
        <taxon>Eukaryota</taxon>
        <taxon>Discoba</taxon>
        <taxon>Euglenozoa</taxon>
        <taxon>Kinetoplastea</taxon>
        <taxon>Metakinetoplastina</taxon>
        <taxon>Eubodonida</taxon>
        <taxon>Bodonidae</taxon>
        <taxon>Bodo</taxon>
    </lineage>
</organism>
<dbReference type="PANTHER" id="PTHR12126">
    <property type="entry name" value="NADH-UBIQUINONE OXIDOREDUCTASE 39 KDA SUBUNIT-RELATED"/>
    <property type="match status" value="1"/>
</dbReference>
<proteinExistence type="predicted"/>
<dbReference type="GO" id="GO:0005739">
    <property type="term" value="C:mitochondrion"/>
    <property type="evidence" value="ECO:0007669"/>
    <property type="project" value="TreeGrafter"/>
</dbReference>
<protein>
    <recommendedName>
        <fullName evidence="1">NAD(P)-binding domain-containing protein</fullName>
    </recommendedName>
</protein>
<dbReference type="SUPFAM" id="SSF51735">
    <property type="entry name" value="NAD(P)-binding Rossmann-fold domains"/>
    <property type="match status" value="1"/>
</dbReference>
<dbReference type="OrthoDB" id="276721at2759"/>
<dbReference type="Proteomes" id="UP000051952">
    <property type="component" value="Unassembled WGS sequence"/>
</dbReference>
<dbReference type="EMBL" id="CYKH01000720">
    <property type="protein sequence ID" value="CUG25968.1"/>
    <property type="molecule type" value="Genomic_DNA"/>
</dbReference>
<dbReference type="PROSITE" id="PS51257">
    <property type="entry name" value="PROKAR_LIPOPROTEIN"/>
    <property type="match status" value="1"/>
</dbReference>
<dbReference type="PANTHER" id="PTHR12126:SF16">
    <property type="entry name" value="MIOREX COMPLEX COMPONENT 2"/>
    <property type="match status" value="1"/>
</dbReference>
<dbReference type="Pfam" id="PF13460">
    <property type="entry name" value="NAD_binding_10"/>
    <property type="match status" value="1"/>
</dbReference>
<evidence type="ECO:0000313" key="2">
    <source>
        <dbReference type="EMBL" id="CUG25968.1"/>
    </source>
</evidence>
<sequence>MSAGRKLIIFGGNGFVGSQVAKTALLSGWNVVVACRSGAPKVGAGESWTTQAQFVAIDALSRPHVKELLADHPDTTAVISCVGSLTTDTVEARRTNGDATINVAAAVSERSTIQKLVFVSAADLKPVNSLLAGYYHGKRAAESAMLENLQSRSVILRPAMIYGSPFTPLAIVGAPLRALFEPLQSIAPFTIITPPISVGEVASAAVYACQESSVTGIHEHKSIAQLASALTL</sequence>
<name>A0A0S4IW72_BODSA</name>
<dbReference type="VEuPathDB" id="TriTrypDB:BSAL_76520"/>